<comment type="caution">
    <text evidence="1">The sequence shown here is derived from an EMBL/GenBank/DDBJ whole genome shotgun (WGS) entry which is preliminary data.</text>
</comment>
<proteinExistence type="predicted"/>
<dbReference type="Pfam" id="PF14253">
    <property type="entry name" value="AbiH"/>
    <property type="match status" value="1"/>
</dbReference>
<gene>
    <name evidence="1" type="ORF">AAAT04_01830</name>
</gene>
<organism evidence="1 2">
    <name type="scientific">Coprococcus ammoniilyticus</name>
    <dbReference type="NCBI Taxonomy" id="2981785"/>
    <lineage>
        <taxon>Bacteria</taxon>
        <taxon>Bacillati</taxon>
        <taxon>Bacillota</taxon>
        <taxon>Clostridia</taxon>
        <taxon>Lachnospirales</taxon>
        <taxon>Lachnospiraceae</taxon>
        <taxon>Coprococcus</taxon>
    </lineage>
</organism>
<dbReference type="Proteomes" id="UP001482186">
    <property type="component" value="Unassembled WGS sequence"/>
</dbReference>
<protein>
    <submittedName>
        <fullName evidence="1">AbiH family protein</fullName>
    </submittedName>
</protein>
<name>A0ABV1EDY5_9FIRM</name>
<evidence type="ECO:0000313" key="1">
    <source>
        <dbReference type="EMBL" id="MEQ2452790.1"/>
    </source>
</evidence>
<keyword evidence="2" id="KW-1185">Reference proteome</keyword>
<dbReference type="RefSeq" id="WP_349115600.1">
    <property type="nucleotide sequence ID" value="NZ_JBBNFM010000001.1"/>
</dbReference>
<dbReference type="InterPro" id="IPR025935">
    <property type="entry name" value="AbiH"/>
</dbReference>
<evidence type="ECO:0000313" key="2">
    <source>
        <dbReference type="Proteomes" id="UP001482186"/>
    </source>
</evidence>
<dbReference type="EMBL" id="JBBNFM010000001">
    <property type="protein sequence ID" value="MEQ2452790.1"/>
    <property type="molecule type" value="Genomic_DNA"/>
</dbReference>
<reference evidence="1 2" key="1">
    <citation type="submission" date="2024-04" db="EMBL/GenBank/DDBJ databases">
        <title>Human intestinal bacterial collection.</title>
        <authorList>
            <person name="Pauvert C."/>
            <person name="Hitch T.C.A."/>
            <person name="Clavel T."/>
        </authorList>
    </citation>
    <scope>NUCLEOTIDE SEQUENCE [LARGE SCALE GENOMIC DNA]</scope>
    <source>
        <strain evidence="1 2">CLA-AA-H141</strain>
    </source>
</reference>
<accession>A0ABV1EDY5</accession>
<sequence length="288" mass="33762">MNRKRLYIIGNGFDCMYGLPTKVSDFERHLSEKQVYNEIDDANEILNNYEVDWCEFEEGLSNINTEEIYSRNVQYPDYLSNHESDRDGGILNMQMYTDSLEESVREALDDMIQEAESELDEKVCITKSLFNEGDQIVSFNYTSTIERLYDLPDGTNIIHIHGNSGGDKIFGYKEQLKQPSVMLSSEEDYYVDKRKEVVNSMYKRLQKNYKYKELKDFLEKNCQEVDDVVVIGHSMANVDSEYMEMIESVVKPKKWYISQYNQEPSENSLSEYSFVDKICPFDSRNVLK</sequence>